<dbReference type="RefSeq" id="WP_091791212.1">
    <property type="nucleotide sequence ID" value="NZ_FNAF01000002.1"/>
</dbReference>
<sequence length="297" mass="33115">MSDSLFAVHLKATARQVLPVYILATIGMLVIYWQDSRHLSDIQNLVSLTALFIIFAVLIVLPQIICLVRIFQSLYGQYAYLTHTLPLSTGKILRSFIGLSLFWNAITLPIVVIFGFLALNLRNLINFITFNNAPADAFHSVKEVIDYGITLWQNAPGTASILIISMLLITFLSLLNTALIWVGWIVLAQRFFSARHIFIGLFVVAVVVQLVSMPLVFGLNMVFQPAAVIHLLPGDMLHIDYWMTEAYSPLNGGVDYLADHKTAIFLFPWAGIISNLAELALAYGISYWGIALRTSLN</sequence>
<gene>
    <name evidence="2" type="ORF">SAMN04489866_102204</name>
</gene>
<proteinExistence type="predicted"/>
<protein>
    <submittedName>
        <fullName evidence="2">Uncharacterized protein</fullName>
    </submittedName>
</protein>
<feature type="transmembrane region" description="Helical" evidence="1">
    <location>
        <begin position="12"/>
        <end position="33"/>
    </location>
</feature>
<dbReference type="STRING" id="2741.SAMN04489866_102204"/>
<feature type="transmembrane region" description="Helical" evidence="1">
    <location>
        <begin position="92"/>
        <end position="119"/>
    </location>
</feature>
<reference evidence="2 3" key="1">
    <citation type="submission" date="2016-10" db="EMBL/GenBank/DDBJ databases">
        <authorList>
            <person name="de Groot N.N."/>
        </authorList>
    </citation>
    <scope>NUCLEOTIDE SEQUENCE [LARGE SCALE GENOMIC DNA]</scope>
    <source>
        <strain evidence="2 3">DSM 20475</strain>
    </source>
</reference>
<feature type="transmembrane region" description="Helical" evidence="1">
    <location>
        <begin position="266"/>
        <end position="290"/>
    </location>
</feature>
<feature type="transmembrane region" description="Helical" evidence="1">
    <location>
        <begin position="199"/>
        <end position="223"/>
    </location>
</feature>
<dbReference type="AlphaFoldDB" id="A0A1G6TQ13"/>
<keyword evidence="1" id="KW-0812">Transmembrane</keyword>
<keyword evidence="1" id="KW-0472">Membrane</keyword>
<evidence type="ECO:0000256" key="1">
    <source>
        <dbReference type="SAM" id="Phobius"/>
    </source>
</evidence>
<keyword evidence="1" id="KW-1133">Transmembrane helix</keyword>
<dbReference type="EMBL" id="FNAF01000002">
    <property type="protein sequence ID" value="SDD31129.1"/>
    <property type="molecule type" value="Genomic_DNA"/>
</dbReference>
<organism evidence="2 3">
    <name type="scientific">Peptococcus niger</name>
    <dbReference type="NCBI Taxonomy" id="2741"/>
    <lineage>
        <taxon>Bacteria</taxon>
        <taxon>Bacillati</taxon>
        <taxon>Bacillota</taxon>
        <taxon>Clostridia</taxon>
        <taxon>Eubacteriales</taxon>
        <taxon>Peptococcaceae</taxon>
        <taxon>Peptococcus</taxon>
    </lineage>
</organism>
<dbReference type="OrthoDB" id="9816138at2"/>
<name>A0A1G6TQ13_PEPNI</name>
<evidence type="ECO:0000313" key="2">
    <source>
        <dbReference type="EMBL" id="SDD31129.1"/>
    </source>
</evidence>
<evidence type="ECO:0000313" key="3">
    <source>
        <dbReference type="Proteomes" id="UP000198995"/>
    </source>
</evidence>
<keyword evidence="3" id="KW-1185">Reference proteome</keyword>
<accession>A0A1G6TQ13</accession>
<dbReference type="Proteomes" id="UP000198995">
    <property type="component" value="Unassembled WGS sequence"/>
</dbReference>
<feature type="transmembrane region" description="Helical" evidence="1">
    <location>
        <begin position="45"/>
        <end position="71"/>
    </location>
</feature>
<feature type="transmembrane region" description="Helical" evidence="1">
    <location>
        <begin position="161"/>
        <end position="187"/>
    </location>
</feature>